<dbReference type="Proteomes" id="UP001597282">
    <property type="component" value="Unassembled WGS sequence"/>
</dbReference>
<accession>A0ABW4CEQ4</accession>
<dbReference type="InterPro" id="IPR036388">
    <property type="entry name" value="WH-like_DNA-bd_sf"/>
</dbReference>
<feature type="compositionally biased region" description="Basic and acidic residues" evidence="1">
    <location>
        <begin position="171"/>
        <end position="202"/>
    </location>
</feature>
<dbReference type="SUPFAM" id="SSF46785">
    <property type="entry name" value="Winged helix' DNA-binding domain"/>
    <property type="match status" value="1"/>
</dbReference>
<dbReference type="EMBL" id="JBHTNU010000025">
    <property type="protein sequence ID" value="MFD1428493.1"/>
    <property type="molecule type" value="Genomic_DNA"/>
</dbReference>
<evidence type="ECO:0000256" key="1">
    <source>
        <dbReference type="SAM" id="MobiDB-lite"/>
    </source>
</evidence>
<dbReference type="RefSeq" id="WP_380167449.1">
    <property type="nucleotide sequence ID" value="NZ_JBHTNU010000025.1"/>
</dbReference>
<evidence type="ECO:0000313" key="2">
    <source>
        <dbReference type="EMBL" id="MFD1428493.1"/>
    </source>
</evidence>
<name>A0ABW4CEQ4_9BACL</name>
<comment type="caution">
    <text evidence="2">The sequence shown here is derived from an EMBL/GenBank/DDBJ whole genome shotgun (WGS) entry which is preliminary data.</text>
</comment>
<gene>
    <name evidence="2" type="ORF">ACFQ4Y_16460</name>
</gene>
<feature type="region of interest" description="Disordered" evidence="1">
    <location>
        <begin position="131"/>
        <end position="203"/>
    </location>
</feature>
<sequence length="328" mass="37697">MEKDKKNQPIIGGIFGTRTEVDAEGNVIQKDDFHLRLYWELFEPEVQKKALKGNAFKVFLFIAMHMDKNGEGWPSQRRIAERLGINKDTVGNAVERLEKYGLIVADQTRKPDGTWGNTVYKLRFSPRVVEEDVPEKAVSEKTGHGEEPHEIKDSTVSEKTGDGKTGSGKPGHKEDPPLNKDKDDIKTINKDDQRAREEKETTSDISLDNLDLSYLPDTYPEEIRTVVESRPELFRNVSQALKITERIRWAHGKASKQMGYEIQYDYKLSAQVLREVIVRCAQGKIEKDLIGYYHNALTDRLCAKAFERERQAEQERLAAEFKPYNWVK</sequence>
<organism evidence="2 3">
    <name type="scientific">Kroppenstedtia sanguinis</name>
    <dbReference type="NCBI Taxonomy" id="1380684"/>
    <lineage>
        <taxon>Bacteria</taxon>
        <taxon>Bacillati</taxon>
        <taxon>Bacillota</taxon>
        <taxon>Bacilli</taxon>
        <taxon>Bacillales</taxon>
        <taxon>Thermoactinomycetaceae</taxon>
        <taxon>Kroppenstedtia</taxon>
    </lineage>
</organism>
<reference evidence="3" key="1">
    <citation type="journal article" date="2019" name="Int. J. Syst. Evol. Microbiol.">
        <title>The Global Catalogue of Microorganisms (GCM) 10K type strain sequencing project: providing services to taxonomists for standard genome sequencing and annotation.</title>
        <authorList>
            <consortium name="The Broad Institute Genomics Platform"/>
            <consortium name="The Broad Institute Genome Sequencing Center for Infectious Disease"/>
            <person name="Wu L."/>
            <person name="Ma J."/>
        </authorList>
    </citation>
    <scope>NUCLEOTIDE SEQUENCE [LARGE SCALE GENOMIC DNA]</scope>
    <source>
        <strain evidence="3">S1</strain>
    </source>
</reference>
<dbReference type="Pfam" id="PF13730">
    <property type="entry name" value="HTH_36"/>
    <property type="match status" value="1"/>
</dbReference>
<protein>
    <submittedName>
        <fullName evidence="2">Helix-turn-helix domain-containing protein</fullName>
    </submittedName>
</protein>
<evidence type="ECO:0000313" key="3">
    <source>
        <dbReference type="Proteomes" id="UP001597282"/>
    </source>
</evidence>
<dbReference type="InterPro" id="IPR036390">
    <property type="entry name" value="WH_DNA-bd_sf"/>
</dbReference>
<feature type="compositionally biased region" description="Basic and acidic residues" evidence="1">
    <location>
        <begin position="131"/>
        <end position="162"/>
    </location>
</feature>
<dbReference type="Gene3D" id="1.10.10.10">
    <property type="entry name" value="Winged helix-like DNA-binding domain superfamily/Winged helix DNA-binding domain"/>
    <property type="match status" value="1"/>
</dbReference>
<keyword evidence="3" id="KW-1185">Reference proteome</keyword>
<proteinExistence type="predicted"/>